<dbReference type="EMBL" id="BMUB01000020">
    <property type="protein sequence ID" value="GGU97809.1"/>
    <property type="molecule type" value="Genomic_DNA"/>
</dbReference>
<dbReference type="AlphaFoldDB" id="A0A1E7NCP4"/>
<dbReference type="RefSeq" id="WP_030558054.1">
    <property type="nucleotide sequence ID" value="NZ_BMUB01000020.1"/>
</dbReference>
<dbReference type="EMBL" id="JPRF03000015">
    <property type="protein sequence ID" value="OEV38253.1"/>
    <property type="molecule type" value="Genomic_DNA"/>
</dbReference>
<dbReference type="Proteomes" id="UP000037395">
    <property type="component" value="Unassembled WGS sequence"/>
</dbReference>
<dbReference type="KEGG" id="kau:B6264_16100"/>
<protein>
    <recommendedName>
        <fullName evidence="5">Secreted protein</fullName>
    </recommendedName>
</protein>
<reference evidence="3" key="4">
    <citation type="submission" date="2016-08" db="EMBL/GenBank/DDBJ databases">
        <title>Sequencing, Assembly and Comparative Genomics of S. aureofaciens ATCC 10762.</title>
        <authorList>
            <person name="Gradnigo J.S."/>
            <person name="Johnson N."/>
            <person name="Somerville G.A."/>
        </authorList>
    </citation>
    <scope>NUCLEOTIDE SEQUENCE [LARGE SCALE GENOMIC DNA]</scope>
    <source>
        <strain evidence="3">ATCC 10762</strain>
    </source>
</reference>
<name>A0A1E7NCP4_KITAU</name>
<evidence type="ECO:0000256" key="1">
    <source>
        <dbReference type="SAM" id="SignalP"/>
    </source>
</evidence>
<reference evidence="4" key="3">
    <citation type="submission" date="2016-08" db="EMBL/GenBank/DDBJ databases">
        <title>Sequencing, assembly and comparative genomics of S. aureofaciens ATCC 10762.</title>
        <authorList>
            <person name="Gradnigo J.S."/>
            <person name="Johnson N."/>
            <person name="Somerville G.A."/>
        </authorList>
    </citation>
    <scope>NUCLEOTIDE SEQUENCE [LARGE SCALE GENOMIC DNA]</scope>
    <source>
        <strain evidence="4">ATCC 10762 / DSM 40127 / CCM 3239 / JCM 4008 / LMG 5968 / NBRC 12843 / NCIMB 8234 / A-377</strain>
    </source>
</reference>
<reference evidence="2" key="5">
    <citation type="submission" date="2020-09" db="EMBL/GenBank/DDBJ databases">
        <authorList>
            <person name="Sun Q."/>
            <person name="Ohkuma M."/>
        </authorList>
    </citation>
    <scope>NUCLEOTIDE SEQUENCE</scope>
    <source>
        <strain evidence="2">JCM 4434</strain>
    </source>
</reference>
<proteinExistence type="predicted"/>
<keyword evidence="1" id="KW-0732">Signal</keyword>
<organism evidence="3 4">
    <name type="scientific">Kitasatospora aureofaciens</name>
    <name type="common">Streptomyces aureofaciens</name>
    <dbReference type="NCBI Taxonomy" id="1894"/>
    <lineage>
        <taxon>Bacteria</taxon>
        <taxon>Bacillati</taxon>
        <taxon>Actinomycetota</taxon>
        <taxon>Actinomycetes</taxon>
        <taxon>Kitasatosporales</taxon>
        <taxon>Streptomycetaceae</taxon>
        <taxon>Kitasatospora</taxon>
    </lineage>
</organism>
<dbReference type="GeneID" id="97488945"/>
<keyword evidence="4" id="KW-1185">Reference proteome</keyword>
<evidence type="ECO:0008006" key="5">
    <source>
        <dbReference type="Google" id="ProtNLM"/>
    </source>
</evidence>
<dbReference type="OrthoDB" id="3873748at2"/>
<feature type="signal peptide" evidence="1">
    <location>
        <begin position="1"/>
        <end position="28"/>
    </location>
</feature>
<gene>
    <name evidence="2" type="ORF">GCM10010502_60000</name>
    <name evidence="3" type="ORF">HS99_0022180</name>
</gene>
<evidence type="ECO:0000313" key="4">
    <source>
        <dbReference type="Proteomes" id="UP000037395"/>
    </source>
</evidence>
<comment type="caution">
    <text evidence="3">The sequence shown here is derived from an EMBL/GenBank/DDBJ whole genome shotgun (WGS) entry which is preliminary data.</text>
</comment>
<evidence type="ECO:0000313" key="3">
    <source>
        <dbReference type="EMBL" id="OEV38253.1"/>
    </source>
</evidence>
<reference evidence="3 4" key="2">
    <citation type="submission" date="2014-07" db="EMBL/GenBank/DDBJ databases">
        <authorList>
            <person name="Zhang J.E."/>
            <person name="Yang H."/>
            <person name="Guo J."/>
            <person name="Deng Z."/>
            <person name="Luo H."/>
            <person name="Luo M."/>
            <person name="Zhao B."/>
        </authorList>
    </citation>
    <scope>NUCLEOTIDE SEQUENCE [LARGE SCALE GENOMIC DNA]</scope>
    <source>
        <strain evidence="3">ATCC 10762</strain>
        <strain evidence="4">ATCC 10762 / DSM 40127 / CCM 3239 / JCM 4008 / LMG 5968 / NBRC 12843 / NCIMB 8234 / A-377</strain>
    </source>
</reference>
<evidence type="ECO:0000313" key="2">
    <source>
        <dbReference type="EMBL" id="GGU97809.1"/>
    </source>
</evidence>
<feature type="chain" id="PRO_5038216672" description="Secreted protein" evidence="1">
    <location>
        <begin position="29"/>
        <end position="188"/>
    </location>
</feature>
<sequence>MIRRGRIHRIPAFAGLLALSLGSAVVTAAPAHASTAGINCTGWSYTTYAPGLTDTVRPTTVVVDGDLNVIDAHSPTGSCLSANSTATAGERDVTAQLDLSCNQLIGESGVETIRWNNGTTSSFPFTAAVVRGLSTTVLTETGTVTSGEFAGGHVVETFTAANLDLLGCLTPGGVTSLNFATVLTITPA</sequence>
<reference evidence="2" key="1">
    <citation type="journal article" date="2014" name="Int. J. Syst. Evol. Microbiol.">
        <title>Complete genome sequence of Corynebacterium casei LMG S-19264T (=DSM 44701T), isolated from a smear-ripened cheese.</title>
        <authorList>
            <consortium name="US DOE Joint Genome Institute (JGI-PGF)"/>
            <person name="Walter F."/>
            <person name="Albersmeier A."/>
            <person name="Kalinowski J."/>
            <person name="Ruckert C."/>
        </authorList>
    </citation>
    <scope>NUCLEOTIDE SEQUENCE</scope>
    <source>
        <strain evidence="2">JCM 4434</strain>
    </source>
</reference>
<accession>A0A1E7NCP4</accession>
<dbReference type="Proteomes" id="UP000610124">
    <property type="component" value="Unassembled WGS sequence"/>
</dbReference>
<accession>A0A8H9LQP4</accession>